<dbReference type="FunFam" id="1.20.5.210:FF:000001">
    <property type="entry name" value="Cytochrome b-c1 complex subunit 8"/>
    <property type="match status" value="1"/>
</dbReference>
<protein>
    <recommendedName>
        <fullName evidence="11">Cytochrome b-c1 complex subunit 8</fullName>
    </recommendedName>
    <alternativeName>
        <fullName evidence="11">Complex III subunit 8</fullName>
    </alternativeName>
</protein>
<gene>
    <name evidence="13" type="primary">QCR8_1</name>
    <name evidence="12" type="synonym">QCR8_2</name>
    <name evidence="13" type="ORF">IWQ60_001118</name>
    <name evidence="12" type="ORF">IWQ60_008338</name>
</gene>
<dbReference type="InterPro" id="IPR004205">
    <property type="entry name" value="Cyt_bc1_su8"/>
</dbReference>
<proteinExistence type="inferred from homology"/>
<keyword evidence="6 11" id="KW-0999">Mitochondrion inner membrane</keyword>
<keyword evidence="4 11" id="KW-0679">Respiratory chain</keyword>
<keyword evidence="8" id="KW-1133">Transmembrane helix</keyword>
<comment type="function">
    <text evidence="11">Component of the ubiquinol-cytochrome c oxidoreductase, a multisubunit transmembrane complex that is part of the mitochondrial electron transport chain which drives oxidative phosphorylation. The complex plays an important role in the uptake of multiple carbon sources present in different host niches.</text>
</comment>
<comment type="caution">
    <text evidence="13">The sequence shown here is derived from an EMBL/GenBank/DDBJ whole genome shotgun (WGS) entry which is preliminary data.</text>
</comment>
<accession>A0A9W8E2U5</accession>
<dbReference type="SUPFAM" id="SSF81508">
    <property type="entry name" value="Ubiquinone-binding protein QP-C of cytochrome bc1 complex (Ubiquinol-cytochrome c reductase)"/>
    <property type="match status" value="1"/>
</dbReference>
<dbReference type="EMBL" id="JANBPT010000615">
    <property type="protein sequence ID" value="KAJ1915751.1"/>
    <property type="molecule type" value="Genomic_DNA"/>
</dbReference>
<evidence type="ECO:0000256" key="8">
    <source>
        <dbReference type="ARBA" id="ARBA00022989"/>
    </source>
</evidence>
<organism evidence="13 14">
    <name type="scientific">Tieghemiomyces parasiticus</name>
    <dbReference type="NCBI Taxonomy" id="78921"/>
    <lineage>
        <taxon>Eukaryota</taxon>
        <taxon>Fungi</taxon>
        <taxon>Fungi incertae sedis</taxon>
        <taxon>Zoopagomycota</taxon>
        <taxon>Kickxellomycotina</taxon>
        <taxon>Dimargaritomycetes</taxon>
        <taxon>Dimargaritales</taxon>
        <taxon>Dimargaritaceae</taxon>
        <taxon>Tieghemiomyces</taxon>
    </lineage>
</organism>
<evidence type="ECO:0000256" key="11">
    <source>
        <dbReference type="RuleBase" id="RU368118"/>
    </source>
</evidence>
<dbReference type="InterPro" id="IPR036642">
    <property type="entry name" value="Cyt_bc1_su8_sf"/>
</dbReference>
<comment type="similarity">
    <text evidence="2 11">Belongs to the UQCRQ/QCR8 family.</text>
</comment>
<comment type="subunit">
    <text evidence="11">Component of the ubiquinol-cytochrome c oxidoreductase (cytochrome b-c1 complex, complex III, CIII), a multisubunit enzyme composed of 3 respiratory subunits cytochrome b, cytochrome c1 and Rieske protein, 2 core protein subunits, and additional low-molecular weight protein subunits. The complex exists as an obligatory dimer and forms supercomplexes (SCs) in the inner mitochondrial membrane with cytochrome c oxidase (complex IV, CIV).</text>
</comment>
<dbReference type="Pfam" id="PF02939">
    <property type="entry name" value="UcrQ"/>
    <property type="match status" value="1"/>
</dbReference>
<evidence type="ECO:0000256" key="3">
    <source>
        <dbReference type="ARBA" id="ARBA00022448"/>
    </source>
</evidence>
<evidence type="ECO:0000256" key="9">
    <source>
        <dbReference type="ARBA" id="ARBA00023128"/>
    </source>
</evidence>
<keyword evidence="3 11" id="KW-0813">Transport</keyword>
<evidence type="ECO:0000256" key="10">
    <source>
        <dbReference type="ARBA" id="ARBA00023136"/>
    </source>
</evidence>
<evidence type="ECO:0000313" key="14">
    <source>
        <dbReference type="Proteomes" id="UP001150569"/>
    </source>
</evidence>
<dbReference type="Gene3D" id="1.20.5.210">
    <property type="entry name" value="Cytochrome b-c1 complex subunit 8"/>
    <property type="match status" value="1"/>
</dbReference>
<evidence type="ECO:0000256" key="5">
    <source>
        <dbReference type="ARBA" id="ARBA00022692"/>
    </source>
</evidence>
<dbReference type="PANTHER" id="PTHR12119:SF2">
    <property type="entry name" value="CYTOCHROME B-C1 COMPLEX SUBUNIT 8"/>
    <property type="match status" value="1"/>
</dbReference>
<evidence type="ECO:0000313" key="13">
    <source>
        <dbReference type="EMBL" id="KAJ1929506.1"/>
    </source>
</evidence>
<dbReference type="Proteomes" id="UP001150569">
    <property type="component" value="Unassembled WGS sequence"/>
</dbReference>
<reference evidence="13" key="1">
    <citation type="submission" date="2022-07" db="EMBL/GenBank/DDBJ databases">
        <title>Phylogenomic reconstructions and comparative analyses of Kickxellomycotina fungi.</title>
        <authorList>
            <person name="Reynolds N.K."/>
            <person name="Stajich J.E."/>
            <person name="Barry K."/>
            <person name="Grigoriev I.V."/>
            <person name="Crous P."/>
            <person name="Smith M.E."/>
        </authorList>
    </citation>
    <scope>NUCLEOTIDE SEQUENCE</scope>
    <source>
        <strain evidence="13">RSA 861</strain>
    </source>
</reference>
<evidence type="ECO:0000256" key="2">
    <source>
        <dbReference type="ARBA" id="ARBA00007668"/>
    </source>
</evidence>
<dbReference type="GO" id="GO:0045275">
    <property type="term" value="C:respiratory chain complex III"/>
    <property type="evidence" value="ECO:0007669"/>
    <property type="project" value="UniProtKB-UniRule"/>
</dbReference>
<evidence type="ECO:0000256" key="1">
    <source>
        <dbReference type="ARBA" id="ARBA00004434"/>
    </source>
</evidence>
<keyword evidence="10" id="KW-0472">Membrane</keyword>
<keyword evidence="7 11" id="KW-0249">Electron transport</keyword>
<evidence type="ECO:0000256" key="4">
    <source>
        <dbReference type="ARBA" id="ARBA00022660"/>
    </source>
</evidence>
<comment type="subcellular location">
    <subcellularLocation>
        <location evidence="1 11">Mitochondrion inner membrane</location>
        <topology evidence="1 11">Single-pass membrane protein</topology>
    </subcellularLocation>
</comment>
<evidence type="ECO:0000313" key="12">
    <source>
        <dbReference type="EMBL" id="KAJ1915751.1"/>
    </source>
</evidence>
<keyword evidence="9 11" id="KW-0496">Mitochondrion</keyword>
<dbReference type="AlphaFoldDB" id="A0A9W8E2U5"/>
<dbReference type="GO" id="GO:0006122">
    <property type="term" value="P:mitochondrial electron transport, ubiquinol to cytochrome c"/>
    <property type="evidence" value="ECO:0007669"/>
    <property type="project" value="UniProtKB-UniRule"/>
</dbReference>
<keyword evidence="14" id="KW-1185">Reference proteome</keyword>
<evidence type="ECO:0000256" key="6">
    <source>
        <dbReference type="ARBA" id="ARBA00022792"/>
    </source>
</evidence>
<keyword evidence="5" id="KW-0812">Transmembrane</keyword>
<name>A0A9W8E2U5_9FUNG</name>
<dbReference type="GO" id="GO:0005743">
    <property type="term" value="C:mitochondrial inner membrane"/>
    <property type="evidence" value="ECO:0007669"/>
    <property type="project" value="UniProtKB-SubCell"/>
</dbReference>
<evidence type="ECO:0000256" key="7">
    <source>
        <dbReference type="ARBA" id="ARBA00022982"/>
    </source>
</evidence>
<dbReference type="PANTHER" id="PTHR12119">
    <property type="entry name" value="UBIQUINOL-CYTOCHROME C REDUCTASE COMPLEX UBIQUINONE-BINDING PROTEIN QP-C"/>
    <property type="match status" value="1"/>
</dbReference>
<dbReference type="OrthoDB" id="6683853at2759"/>
<dbReference type="EMBL" id="JANBPT010000033">
    <property type="protein sequence ID" value="KAJ1929506.1"/>
    <property type="molecule type" value="Genomic_DNA"/>
</dbReference>
<sequence>MGEAVFGNLGGPKQRGIVTYRLSSYQQRLFPNFFSKGFYNIIRRTSAQFLYVAPPTAIAYLTYSWAKKRNAYLNSKAGHHERKE</sequence>